<keyword evidence="2" id="KW-1185">Reference proteome</keyword>
<protein>
    <submittedName>
        <fullName evidence="1">Uncharacterized protein</fullName>
    </submittedName>
</protein>
<name>A0ABX5KTN4_9BURK</name>
<dbReference type="Proteomes" id="UP000245712">
    <property type="component" value="Unassembled WGS sequence"/>
</dbReference>
<dbReference type="RefSeq" id="WP_116609892.1">
    <property type="nucleotide sequence ID" value="NZ_QEOB01000002.1"/>
</dbReference>
<evidence type="ECO:0000313" key="2">
    <source>
        <dbReference type="Proteomes" id="UP000245712"/>
    </source>
</evidence>
<organism evidence="1 2">
    <name type="scientific">Paraburkholderia unamae</name>
    <dbReference type="NCBI Taxonomy" id="219649"/>
    <lineage>
        <taxon>Bacteria</taxon>
        <taxon>Pseudomonadati</taxon>
        <taxon>Pseudomonadota</taxon>
        <taxon>Betaproteobacteria</taxon>
        <taxon>Burkholderiales</taxon>
        <taxon>Burkholderiaceae</taxon>
        <taxon>Paraburkholderia</taxon>
    </lineage>
</organism>
<accession>A0ABX5KTN4</accession>
<reference evidence="1 2" key="1">
    <citation type="submission" date="2018-05" db="EMBL/GenBank/DDBJ databases">
        <title>Genomic Encyclopedia of Type Strains, Phase IV (KMG-V): Genome sequencing to study the core and pangenomes of soil and plant-associated prokaryotes.</title>
        <authorList>
            <person name="Whitman W."/>
        </authorList>
    </citation>
    <scope>NUCLEOTIDE SEQUENCE [LARGE SCALE GENOMIC DNA]</scope>
    <source>
        <strain evidence="1 2">SCZa-39</strain>
    </source>
</reference>
<gene>
    <name evidence="1" type="ORF">C7402_102321</name>
</gene>
<proteinExistence type="predicted"/>
<comment type="caution">
    <text evidence="1">The sequence shown here is derived from an EMBL/GenBank/DDBJ whole genome shotgun (WGS) entry which is preliminary data.</text>
</comment>
<sequence length="86" mass="9430">MATEVRKSTALSLSINFPNDVMPQPFRRPVLTTYEQVLVDGQQAEQPQHMQRPILQADVTDEMLAALNAQLALVGLSVARLEAANA</sequence>
<evidence type="ECO:0000313" key="1">
    <source>
        <dbReference type="EMBL" id="PVX86485.1"/>
    </source>
</evidence>
<dbReference type="EMBL" id="QEOB01000002">
    <property type="protein sequence ID" value="PVX86485.1"/>
    <property type="molecule type" value="Genomic_DNA"/>
</dbReference>